<protein>
    <recommendedName>
        <fullName evidence="6">Paladin</fullName>
    </recommendedName>
</protein>
<comment type="subcellular location">
    <subcellularLocation>
        <location evidence="1">Cytoplasm</location>
        <location evidence="1">Cytosol</location>
    </subcellularLocation>
</comment>
<feature type="coiled-coil region" evidence="7">
    <location>
        <begin position="203"/>
        <end position="239"/>
    </location>
</feature>
<dbReference type="InterPro" id="IPR050561">
    <property type="entry name" value="PTP"/>
</dbReference>
<reference evidence="8 9" key="1">
    <citation type="submission" date="2018-05" db="EMBL/GenBank/DDBJ databases">
        <authorList>
            <person name="Datahose"/>
        </authorList>
    </citation>
    <scope>NUCLEOTIDE SEQUENCE</scope>
</reference>
<dbReference type="FunFam" id="3.90.190.10:FF:000067">
    <property type="entry name" value="Phosphatase domain-containing, paladin 1"/>
    <property type="match status" value="1"/>
</dbReference>
<evidence type="ECO:0000256" key="4">
    <source>
        <dbReference type="ARBA" id="ARBA00023288"/>
    </source>
</evidence>
<keyword evidence="4" id="KW-0449">Lipoprotein</keyword>
<evidence type="ECO:0000256" key="6">
    <source>
        <dbReference type="ARBA" id="ARBA00040012"/>
    </source>
</evidence>
<dbReference type="AlphaFoldDB" id="A0AAX7TE50"/>
<keyword evidence="9" id="KW-1185">Reference proteome</keyword>
<keyword evidence="7" id="KW-0175">Coiled coil</keyword>
<proteinExistence type="inferred from homology"/>
<keyword evidence="3" id="KW-0519">Myristate</keyword>
<evidence type="ECO:0000313" key="8">
    <source>
        <dbReference type="Ensembl" id="ENSACLP00000055199.1"/>
    </source>
</evidence>
<evidence type="ECO:0000256" key="5">
    <source>
        <dbReference type="ARBA" id="ARBA00037958"/>
    </source>
</evidence>
<dbReference type="GeneTree" id="ENSGT00390000005448"/>
<dbReference type="SMART" id="SM01301">
    <property type="entry name" value="PTPlike_phytase"/>
    <property type="match status" value="2"/>
</dbReference>
<dbReference type="Pfam" id="PF14566">
    <property type="entry name" value="PTPlike_phytase"/>
    <property type="match status" value="2"/>
</dbReference>
<name>A0AAX7TE50_ASTCA</name>
<dbReference type="Proteomes" id="UP000265100">
    <property type="component" value="Chromosome 8"/>
</dbReference>
<evidence type="ECO:0000313" key="9">
    <source>
        <dbReference type="Proteomes" id="UP000265100"/>
    </source>
</evidence>
<dbReference type="PANTHER" id="PTHR23339">
    <property type="entry name" value="TYROSINE SPECIFIC PROTEIN PHOSPHATASE AND DUAL SPECIFICITY PROTEIN PHOSPHATASE"/>
    <property type="match status" value="1"/>
</dbReference>
<reference evidence="8" key="4">
    <citation type="submission" date="2025-09" db="UniProtKB">
        <authorList>
            <consortium name="Ensembl"/>
        </authorList>
    </citation>
    <scope>IDENTIFICATION</scope>
</reference>
<keyword evidence="2" id="KW-0963">Cytoplasm</keyword>
<accession>A0AAX7TE50</accession>
<evidence type="ECO:0000256" key="3">
    <source>
        <dbReference type="ARBA" id="ARBA00022707"/>
    </source>
</evidence>
<reference evidence="8" key="3">
    <citation type="submission" date="2025-08" db="UniProtKB">
        <authorList>
            <consortium name="Ensembl"/>
        </authorList>
    </citation>
    <scope>IDENTIFICATION</scope>
</reference>
<dbReference type="Gene3D" id="3.90.190.10">
    <property type="entry name" value="Protein tyrosine phosphatase superfamily"/>
    <property type="match status" value="2"/>
</dbReference>
<dbReference type="FunFam" id="3.90.190.10:FF:000100">
    <property type="entry name" value="Phosphatase domain-containing paladin 1b"/>
    <property type="match status" value="1"/>
</dbReference>
<dbReference type="InterPro" id="IPR029021">
    <property type="entry name" value="Prot-tyrosine_phosphatase-like"/>
</dbReference>
<evidence type="ECO:0000256" key="1">
    <source>
        <dbReference type="ARBA" id="ARBA00004514"/>
    </source>
</evidence>
<dbReference type="GO" id="GO:0005829">
    <property type="term" value="C:cytosol"/>
    <property type="evidence" value="ECO:0007669"/>
    <property type="project" value="UniProtKB-SubCell"/>
</dbReference>
<organism evidence="8 9">
    <name type="scientific">Astatotilapia calliptera</name>
    <name type="common">Eastern happy</name>
    <name type="synonym">Chromis callipterus</name>
    <dbReference type="NCBI Taxonomy" id="8154"/>
    <lineage>
        <taxon>Eukaryota</taxon>
        <taxon>Metazoa</taxon>
        <taxon>Chordata</taxon>
        <taxon>Craniata</taxon>
        <taxon>Vertebrata</taxon>
        <taxon>Euteleostomi</taxon>
        <taxon>Actinopterygii</taxon>
        <taxon>Neopterygii</taxon>
        <taxon>Teleostei</taxon>
        <taxon>Neoteleostei</taxon>
        <taxon>Acanthomorphata</taxon>
        <taxon>Ovalentaria</taxon>
        <taxon>Cichlomorphae</taxon>
        <taxon>Cichliformes</taxon>
        <taxon>Cichlidae</taxon>
        <taxon>African cichlids</taxon>
        <taxon>Pseudocrenilabrinae</taxon>
        <taxon>Haplochromini</taxon>
        <taxon>Astatotilapia</taxon>
    </lineage>
</organism>
<dbReference type="CDD" id="cd17660">
    <property type="entry name" value="PTP_paladin_2"/>
    <property type="match status" value="1"/>
</dbReference>
<comment type="similarity">
    <text evidence="5">Belongs to the paladin family.</text>
</comment>
<evidence type="ECO:0000256" key="7">
    <source>
        <dbReference type="SAM" id="Coils"/>
    </source>
</evidence>
<reference evidence="9" key="2">
    <citation type="submission" date="2023-03" db="EMBL/GenBank/DDBJ databases">
        <authorList>
            <consortium name="Wellcome Sanger Institute Data Sharing"/>
        </authorList>
    </citation>
    <scope>NUCLEOTIDE SEQUENCE [LARGE SCALE GENOMIC DNA]</scope>
</reference>
<dbReference type="SUPFAM" id="SSF52799">
    <property type="entry name" value="(Phosphotyrosine protein) phosphatases II"/>
    <property type="match status" value="2"/>
</dbReference>
<sequence>MTRAPLGRWNEQLNVSLWSMGTTASAAPQPVSVASPLESVHGNAMADSKQSLCMSPFQTVNIHNNKAKSIITNKVAPVVITYNCRQEFQIHDDILKTNYKVGRISDTLPEHYLVQGEYFMVQDVYSKADVLNTTGSYGVPNFRQVKGSYPLYGMGQPSLTGFKQVLQRLQAQGQEVIFVCVREEPVVFLHKDNDFVPYTPRRKENLHENLHDLEKEERVESLELTIRKELHDFAKLNENVFYVYNDIEFFKDEPQKISITCEEDIHVTEEVYKRPMFTMPAYRLYYRLPLPTEGAPLEEDFDAFVNILRESPSLSLGPGASQKLPALLFSCQVGVGRTNLAMILGTLKINDNKLEGIGEDYQIQGSSTKDYFLNRTMQSLERYFYLIAFNAYLHEQYPLAFVSNFSQWMCCHAWLYRLLACMDLSELSAPAELVTKGARVLVADEYLAPDVLSTVKEMKAVNFRRVPKMPVYGVAQPTSEATGAVLAHLTDEKRKHTHVLWVNLQEELVLEGNGQIFAVREPTCLDQHISIPSSDPELLEKLETSLKEEILQAQKWLEVILEQEKQMKMFKTCLTVQEIFNQHKSSHQGLVCKRIPLPDCSAPREEDFDKLLEGMKSSLAEDSHSAFVFNCSNGKGRTTTAMVVAVLTLWHFNGFPEFAEDEIVSVPDAKYTKGEFEIVMQLVRLLPDGHRMKREVDTALDTVSETMTPMHYHLREIIICTYRQVQKECQQLLLKSLQYLERYIYLILFNTYLHLEKKDSWQRSFTLWMEQVAARAGVYDILNQLGFSEFENPRDTPLARLRCRWQQQNILSLPFRGEFI</sequence>
<dbReference type="Ensembl" id="ENSACLT00000049542.1">
    <property type="protein sequence ID" value="ENSACLP00000055199.1"/>
    <property type="gene ID" value="ENSACLG00000005065.2"/>
</dbReference>
<evidence type="ECO:0000256" key="2">
    <source>
        <dbReference type="ARBA" id="ARBA00022490"/>
    </source>
</evidence>